<gene>
    <name evidence="6" type="ORF">NEZAVI_LOCUS5236</name>
</gene>
<name>A0A9P0EIC9_NEZVI</name>
<sequence length="419" mass="47842">MKLKEVVPYTPGKVSGIVLLSYDNFIYEKAVSFFFLTTEVFLIALMCLGCTKQIEKFMSESTNRFAFNLYKALQSYSENVVVSPISLQIILALVQQGSRNTTEAEIARVLYHSESNAVLLEGYRSLITDLRSPVLKIASKMFLEKTSKISPDFQSIASNYFLSDIRGLDFKGNPEGSREKINDWIEEYTYDKIKNLFPSGSLTPSTRLVLANAVYLKALWKYPFDKMNTREGHFFISSNEVVVVQMMALVQESLPHMYSMKLKSQIVELPYQEEGYRMIIILPDDYNGLASLESKLTYNDFFAEVSRLVRKEIDVYLPRFKVEENMDLVRVLQKMGMPTAFSNLADFSRISNESLKIDKVTQKALIEVNEEGTEAAAGSAFSFQLVSLPRRMRCNHPFIYLILKGDTILFIGRLLRPLS</sequence>
<dbReference type="EMBL" id="OV725079">
    <property type="protein sequence ID" value="CAH1394836.1"/>
    <property type="molecule type" value="Genomic_DNA"/>
</dbReference>
<evidence type="ECO:0000256" key="4">
    <source>
        <dbReference type="RuleBase" id="RU000411"/>
    </source>
</evidence>
<evidence type="ECO:0000313" key="6">
    <source>
        <dbReference type="EMBL" id="CAH1394836.1"/>
    </source>
</evidence>
<dbReference type="InterPro" id="IPR042185">
    <property type="entry name" value="Serpin_sf_2"/>
</dbReference>
<dbReference type="Proteomes" id="UP001152798">
    <property type="component" value="Chromosome 3"/>
</dbReference>
<protein>
    <recommendedName>
        <fullName evidence="5">Serpin domain-containing protein</fullName>
    </recommendedName>
</protein>
<keyword evidence="3" id="KW-0722">Serine protease inhibitor</keyword>
<dbReference type="Pfam" id="PF00079">
    <property type="entry name" value="Serpin"/>
    <property type="match status" value="1"/>
</dbReference>
<dbReference type="InterPro" id="IPR042178">
    <property type="entry name" value="Serpin_sf_1"/>
</dbReference>
<dbReference type="OrthoDB" id="671595at2759"/>
<dbReference type="GO" id="GO:0004867">
    <property type="term" value="F:serine-type endopeptidase inhibitor activity"/>
    <property type="evidence" value="ECO:0007669"/>
    <property type="project" value="UniProtKB-KW"/>
</dbReference>
<feature type="domain" description="Serpin" evidence="5">
    <location>
        <begin position="67"/>
        <end position="417"/>
    </location>
</feature>
<dbReference type="PROSITE" id="PS00284">
    <property type="entry name" value="SERPIN"/>
    <property type="match status" value="1"/>
</dbReference>
<evidence type="ECO:0000256" key="1">
    <source>
        <dbReference type="ARBA" id="ARBA00009500"/>
    </source>
</evidence>
<keyword evidence="7" id="KW-1185">Reference proteome</keyword>
<dbReference type="SUPFAM" id="SSF56574">
    <property type="entry name" value="Serpins"/>
    <property type="match status" value="1"/>
</dbReference>
<evidence type="ECO:0000259" key="5">
    <source>
        <dbReference type="SMART" id="SM00093"/>
    </source>
</evidence>
<dbReference type="AlphaFoldDB" id="A0A9P0EIC9"/>
<dbReference type="InterPro" id="IPR036186">
    <property type="entry name" value="Serpin_sf"/>
</dbReference>
<dbReference type="InterPro" id="IPR023795">
    <property type="entry name" value="Serpin_CS"/>
</dbReference>
<dbReference type="InterPro" id="IPR023796">
    <property type="entry name" value="Serpin_dom"/>
</dbReference>
<reference evidence="6" key="1">
    <citation type="submission" date="2022-01" db="EMBL/GenBank/DDBJ databases">
        <authorList>
            <person name="King R."/>
        </authorList>
    </citation>
    <scope>NUCLEOTIDE SEQUENCE</scope>
</reference>
<proteinExistence type="inferred from homology"/>
<accession>A0A9P0EIC9</accession>
<dbReference type="PANTHER" id="PTHR11461">
    <property type="entry name" value="SERINE PROTEASE INHIBITOR, SERPIN"/>
    <property type="match status" value="1"/>
</dbReference>
<dbReference type="SMART" id="SM00093">
    <property type="entry name" value="SERPIN"/>
    <property type="match status" value="1"/>
</dbReference>
<dbReference type="PANTHER" id="PTHR11461:SF211">
    <property type="entry name" value="GH10112P-RELATED"/>
    <property type="match status" value="1"/>
</dbReference>
<dbReference type="InterPro" id="IPR000215">
    <property type="entry name" value="Serpin_fam"/>
</dbReference>
<comment type="similarity">
    <text evidence="1 4">Belongs to the serpin family.</text>
</comment>
<evidence type="ECO:0000256" key="2">
    <source>
        <dbReference type="ARBA" id="ARBA00022690"/>
    </source>
</evidence>
<dbReference type="GO" id="GO:0005615">
    <property type="term" value="C:extracellular space"/>
    <property type="evidence" value="ECO:0007669"/>
    <property type="project" value="InterPro"/>
</dbReference>
<dbReference type="CDD" id="cd19601">
    <property type="entry name" value="serpin42Da-like"/>
    <property type="match status" value="1"/>
</dbReference>
<evidence type="ECO:0000256" key="3">
    <source>
        <dbReference type="ARBA" id="ARBA00022900"/>
    </source>
</evidence>
<dbReference type="Gene3D" id="3.30.497.10">
    <property type="entry name" value="Antithrombin, subunit I, domain 2"/>
    <property type="match status" value="1"/>
</dbReference>
<dbReference type="Gene3D" id="2.30.39.10">
    <property type="entry name" value="Alpha-1-antitrypsin, domain 1"/>
    <property type="match status" value="1"/>
</dbReference>
<organism evidence="6 7">
    <name type="scientific">Nezara viridula</name>
    <name type="common">Southern green stink bug</name>
    <name type="synonym">Cimex viridulus</name>
    <dbReference type="NCBI Taxonomy" id="85310"/>
    <lineage>
        <taxon>Eukaryota</taxon>
        <taxon>Metazoa</taxon>
        <taxon>Ecdysozoa</taxon>
        <taxon>Arthropoda</taxon>
        <taxon>Hexapoda</taxon>
        <taxon>Insecta</taxon>
        <taxon>Pterygota</taxon>
        <taxon>Neoptera</taxon>
        <taxon>Paraneoptera</taxon>
        <taxon>Hemiptera</taxon>
        <taxon>Heteroptera</taxon>
        <taxon>Panheteroptera</taxon>
        <taxon>Pentatomomorpha</taxon>
        <taxon>Pentatomoidea</taxon>
        <taxon>Pentatomidae</taxon>
        <taxon>Pentatominae</taxon>
        <taxon>Nezara</taxon>
    </lineage>
</organism>
<keyword evidence="2" id="KW-0646">Protease inhibitor</keyword>
<evidence type="ECO:0000313" key="7">
    <source>
        <dbReference type="Proteomes" id="UP001152798"/>
    </source>
</evidence>